<name>A0A399JBX1_9MICC</name>
<dbReference type="RefSeq" id="WP_119423970.1">
    <property type="nucleotide sequence ID" value="NZ_QQXK01000006.1"/>
</dbReference>
<comment type="similarity">
    <text evidence="1">Belongs to the AHA1 family.</text>
</comment>
<comment type="caution">
    <text evidence="3">The sequence shown here is derived from an EMBL/GenBank/DDBJ whole genome shotgun (WGS) entry which is preliminary data.</text>
</comment>
<dbReference type="SUPFAM" id="SSF55961">
    <property type="entry name" value="Bet v1-like"/>
    <property type="match status" value="1"/>
</dbReference>
<feature type="domain" description="Activator of Hsp90 ATPase homologue 1/2-like C-terminal" evidence="2">
    <location>
        <begin position="13"/>
        <end position="127"/>
    </location>
</feature>
<dbReference type="Gene3D" id="3.30.530.20">
    <property type="match status" value="1"/>
</dbReference>
<organism evidence="3 4">
    <name type="scientific">Galactobacter valiniphilus</name>
    <dbReference type="NCBI Taxonomy" id="2676122"/>
    <lineage>
        <taxon>Bacteria</taxon>
        <taxon>Bacillati</taxon>
        <taxon>Actinomycetota</taxon>
        <taxon>Actinomycetes</taxon>
        <taxon>Micrococcales</taxon>
        <taxon>Micrococcaceae</taxon>
        <taxon>Galactobacter</taxon>
    </lineage>
</organism>
<dbReference type="Pfam" id="PF08327">
    <property type="entry name" value="AHSA1"/>
    <property type="match status" value="1"/>
</dbReference>
<keyword evidence="4" id="KW-1185">Reference proteome</keyword>
<accession>A0A399JBX1</accession>
<dbReference type="InterPro" id="IPR013538">
    <property type="entry name" value="ASHA1/2-like_C"/>
</dbReference>
<evidence type="ECO:0000313" key="3">
    <source>
        <dbReference type="EMBL" id="RII43065.1"/>
    </source>
</evidence>
<protein>
    <submittedName>
        <fullName evidence="3">ATPase</fullName>
    </submittedName>
</protein>
<dbReference type="EMBL" id="QQXK01000006">
    <property type="protein sequence ID" value="RII43065.1"/>
    <property type="molecule type" value="Genomic_DNA"/>
</dbReference>
<evidence type="ECO:0000259" key="2">
    <source>
        <dbReference type="Pfam" id="PF08327"/>
    </source>
</evidence>
<evidence type="ECO:0000313" key="4">
    <source>
        <dbReference type="Proteomes" id="UP000265419"/>
    </source>
</evidence>
<dbReference type="AlphaFoldDB" id="A0A399JBX1"/>
<proteinExistence type="inferred from homology"/>
<evidence type="ECO:0000256" key="1">
    <source>
        <dbReference type="ARBA" id="ARBA00006817"/>
    </source>
</evidence>
<dbReference type="InterPro" id="IPR023393">
    <property type="entry name" value="START-like_dom_sf"/>
</dbReference>
<gene>
    <name evidence="3" type="ORF">DWB68_04600</name>
</gene>
<dbReference type="Proteomes" id="UP000265419">
    <property type="component" value="Unassembled WGS sequence"/>
</dbReference>
<reference evidence="3 4" key="1">
    <citation type="submission" date="2018-07" db="EMBL/GenBank/DDBJ databases">
        <title>Arthrobacter sp. nov., isolated from raw cow's milk with high bacterial count.</title>
        <authorList>
            <person name="Hahne J."/>
            <person name="Isele D."/>
            <person name="Lipski A."/>
        </authorList>
    </citation>
    <scope>NUCLEOTIDE SEQUENCE [LARGE SCALE GENOMIC DNA]</scope>
    <source>
        <strain evidence="3 4">JZ R-35</strain>
    </source>
</reference>
<sequence>MRDSIETSIDINATRERVWGLVSEPGWWINNGALGGDRIERCGDECLVTDPELGAFAVGVLALEPLERAVFTWHPGGDDVPRTTVEFVLFDAAPGVVTVRVTETGFAAMSPEAHARNYGANVEGWGEELGLARTAAEGAPGAR</sequence>